<proteinExistence type="predicted"/>
<evidence type="ECO:0000313" key="3">
    <source>
        <dbReference type="Proteomes" id="UP000663090"/>
    </source>
</evidence>
<gene>
    <name evidence="2" type="ORF">JY572_35985</name>
</gene>
<evidence type="ECO:0000259" key="1">
    <source>
        <dbReference type="Pfam" id="PF07238"/>
    </source>
</evidence>
<evidence type="ECO:0000313" key="2">
    <source>
        <dbReference type="EMBL" id="QSQ13675.1"/>
    </source>
</evidence>
<name>A0ABX7N7N9_9BACT</name>
<dbReference type="Gene3D" id="2.40.10.220">
    <property type="entry name" value="predicted glycosyltransferase like domains"/>
    <property type="match status" value="2"/>
</dbReference>
<sequence>MNKSVRLKVAYKSPQSLVGEYTRSVGQGGVTLRTRRSLPLGTRFTFELYLGGVPRPVEVLGEVVAVEPPREEPGYLLTVRYGAGEDRSPLDAVLQRIFSAQETEGLRRFPRLPLTLRAAEATPLSPAFLVRDISRGGVGLEVMAPALPRHVRVGTPFLLEMDLMGGELVLHGEVVWTSSIPRKDAATVTPGFGATFGRLRAPMQQRLDALLALESLPPAPWKARVSFGMDAVTRMP</sequence>
<keyword evidence="3" id="KW-1185">Reference proteome</keyword>
<dbReference type="Proteomes" id="UP000663090">
    <property type="component" value="Chromosome"/>
</dbReference>
<dbReference type="EMBL" id="CP071091">
    <property type="protein sequence ID" value="QSQ13675.1"/>
    <property type="molecule type" value="Genomic_DNA"/>
</dbReference>
<dbReference type="InterPro" id="IPR009875">
    <property type="entry name" value="PilZ_domain"/>
</dbReference>
<protein>
    <submittedName>
        <fullName evidence="2">PilZ domain-containing protein</fullName>
    </submittedName>
</protein>
<feature type="domain" description="PilZ" evidence="1">
    <location>
        <begin position="107"/>
        <end position="212"/>
    </location>
</feature>
<reference evidence="2 3" key="1">
    <citation type="submission" date="2021-02" db="EMBL/GenBank/DDBJ databases">
        <title>De Novo genome assembly of isolated myxobacteria.</title>
        <authorList>
            <person name="Stevens D.C."/>
        </authorList>
    </citation>
    <scope>NUCLEOTIDE SEQUENCE [LARGE SCALE GENOMIC DNA]</scope>
    <source>
        <strain evidence="2 3">SCHIC003</strain>
    </source>
</reference>
<dbReference type="Pfam" id="PF07238">
    <property type="entry name" value="PilZ"/>
    <property type="match status" value="1"/>
</dbReference>
<accession>A0ABX7N7N9</accession>
<organism evidence="2 3">
    <name type="scientific">Myxococcus landrumensis</name>
    <dbReference type="NCBI Taxonomy" id="2813577"/>
    <lineage>
        <taxon>Bacteria</taxon>
        <taxon>Pseudomonadati</taxon>
        <taxon>Myxococcota</taxon>
        <taxon>Myxococcia</taxon>
        <taxon>Myxococcales</taxon>
        <taxon>Cystobacterineae</taxon>
        <taxon>Myxococcaceae</taxon>
        <taxon>Myxococcus</taxon>
    </lineage>
</organism>
<dbReference type="RefSeq" id="WP_015351732.1">
    <property type="nucleotide sequence ID" value="NZ_CP071091.1"/>
</dbReference>